<dbReference type="AlphaFoldDB" id="A0A385YZG0"/>
<reference evidence="2" key="1">
    <citation type="submission" date="2018-09" db="EMBL/GenBank/DDBJ databases">
        <authorList>
            <person name="Zhu H."/>
        </authorList>
    </citation>
    <scope>NUCLEOTIDE SEQUENCE [LARGE SCALE GENOMIC DNA]</scope>
    <source>
        <strain evidence="2">K2R23-3</strain>
    </source>
</reference>
<gene>
    <name evidence="1" type="ORF">D3873_01555</name>
</gene>
<dbReference type="PANTHER" id="PTHR40056:SF1">
    <property type="entry name" value="DUF1836 DOMAIN-CONTAINING PROTEIN"/>
    <property type="match status" value="1"/>
</dbReference>
<dbReference type="OrthoDB" id="3191472at2"/>
<dbReference type="Proteomes" id="UP000265725">
    <property type="component" value="Chromosome"/>
</dbReference>
<protein>
    <submittedName>
        <fullName evidence="1">DUF1836 domain-containing protein</fullName>
    </submittedName>
</protein>
<dbReference type="Pfam" id="PF08876">
    <property type="entry name" value="DUF1836"/>
    <property type="match status" value="1"/>
</dbReference>
<name>A0A385YZG0_9BACL</name>
<evidence type="ECO:0000313" key="1">
    <source>
        <dbReference type="EMBL" id="AYC30742.1"/>
    </source>
</evidence>
<keyword evidence="2" id="KW-1185">Reference proteome</keyword>
<dbReference type="KEGG" id="paek:D3873_01555"/>
<dbReference type="InterPro" id="IPR014975">
    <property type="entry name" value="DUF1836"/>
</dbReference>
<dbReference type="EMBL" id="CP032418">
    <property type="protein sequence ID" value="AYC30742.1"/>
    <property type="molecule type" value="Genomic_DNA"/>
</dbReference>
<evidence type="ECO:0000313" key="2">
    <source>
        <dbReference type="Proteomes" id="UP000265725"/>
    </source>
</evidence>
<sequence length="148" mass="17334">MQLFEEVFEQSKRNPEEKIMTKTMINNYAKGKLLQPIENKKYSKNNILLIALIYHMKGTLSLQDIQKVLHQVKETNAIEALYETFENAQPPLTDHFEQSVQTIEEKESDRIQKILSFVQLSNFYRKAAEQLIDELPEIPEPKKSKPVK</sequence>
<organism evidence="1 2">
    <name type="scientific">Paenisporosarcina cavernae</name>
    <dbReference type="NCBI Taxonomy" id="2320858"/>
    <lineage>
        <taxon>Bacteria</taxon>
        <taxon>Bacillati</taxon>
        <taxon>Bacillota</taxon>
        <taxon>Bacilli</taxon>
        <taxon>Bacillales</taxon>
        <taxon>Caryophanaceae</taxon>
        <taxon>Paenisporosarcina</taxon>
    </lineage>
</organism>
<accession>A0A385YZG0</accession>
<dbReference type="PANTHER" id="PTHR40056">
    <property type="entry name" value="HYPOTHETICAL CYTOSOLIC PROTEIN"/>
    <property type="match status" value="1"/>
</dbReference>
<proteinExistence type="predicted"/>